<sequence length="205" mass="22926">MAYSDFKLSDLKKKFSLELKEQSDLFSDRPEVKCSDYLDVTLKYNLPLAVDINTEKARSELIIAPILLEMRRQLNNQVSLFSGVDFNVDSARGLNGVCDFLVSCSTEQLFITAPIMTLVEAKNENIKGGLGQCGAEMIAAKLFNEQEENNIKIIYGTVTTGTLWRFLKLEGRTIYIDTAEYYIGSVDKILGILLSTAEVEPVSVF</sequence>
<accession>A0A6B3NEB0</accession>
<dbReference type="AlphaFoldDB" id="A0A6B3NEB0"/>
<proteinExistence type="predicted"/>
<reference evidence="1" key="1">
    <citation type="submission" date="2019-11" db="EMBL/GenBank/DDBJ databases">
        <title>Genomic insights into an expanded diversity of filamentous marine cyanobacteria reveals the extraordinary biosynthetic potential of Moorea and Okeania.</title>
        <authorList>
            <person name="Ferreira Leao T."/>
            <person name="Wang M."/>
            <person name="Moss N."/>
            <person name="Da Silva R."/>
            <person name="Sanders J."/>
            <person name="Nurk S."/>
            <person name="Gurevich A."/>
            <person name="Humphrey G."/>
            <person name="Reher R."/>
            <person name="Zhu Q."/>
            <person name="Belda-Ferre P."/>
            <person name="Glukhov E."/>
            <person name="Rex R."/>
            <person name="Dorrestein P.C."/>
            <person name="Knight R."/>
            <person name="Pevzner P."/>
            <person name="Gerwick W.H."/>
            <person name="Gerwick L."/>
        </authorList>
    </citation>
    <scope>NUCLEOTIDE SEQUENCE</scope>
    <source>
        <strain evidence="1">SIO1C4</strain>
    </source>
</reference>
<dbReference type="EMBL" id="JAAHFQ010000457">
    <property type="protein sequence ID" value="NER29943.1"/>
    <property type="molecule type" value="Genomic_DNA"/>
</dbReference>
<protein>
    <submittedName>
        <fullName evidence="1">Uncharacterized protein</fullName>
    </submittedName>
</protein>
<comment type="caution">
    <text evidence="1">The sequence shown here is derived from an EMBL/GenBank/DDBJ whole genome shotgun (WGS) entry which is preliminary data.</text>
</comment>
<evidence type="ECO:0000313" key="1">
    <source>
        <dbReference type="EMBL" id="NER29943.1"/>
    </source>
</evidence>
<organism evidence="1">
    <name type="scientific">Symploca sp. SIO1C4</name>
    <dbReference type="NCBI Taxonomy" id="2607765"/>
    <lineage>
        <taxon>Bacteria</taxon>
        <taxon>Bacillati</taxon>
        <taxon>Cyanobacteriota</taxon>
        <taxon>Cyanophyceae</taxon>
        <taxon>Coleofasciculales</taxon>
        <taxon>Coleofasciculaceae</taxon>
        <taxon>Symploca</taxon>
    </lineage>
</organism>
<name>A0A6B3NEB0_9CYAN</name>
<gene>
    <name evidence="1" type="ORF">F6J89_20570</name>
</gene>